<organism evidence="2">
    <name type="scientific">Tanacetum cinerariifolium</name>
    <name type="common">Dalmatian daisy</name>
    <name type="synonym">Chrysanthemum cinerariifolium</name>
    <dbReference type="NCBI Taxonomy" id="118510"/>
    <lineage>
        <taxon>Eukaryota</taxon>
        <taxon>Viridiplantae</taxon>
        <taxon>Streptophyta</taxon>
        <taxon>Embryophyta</taxon>
        <taxon>Tracheophyta</taxon>
        <taxon>Spermatophyta</taxon>
        <taxon>Magnoliopsida</taxon>
        <taxon>eudicotyledons</taxon>
        <taxon>Gunneridae</taxon>
        <taxon>Pentapetalae</taxon>
        <taxon>asterids</taxon>
        <taxon>campanulids</taxon>
        <taxon>Asterales</taxon>
        <taxon>Asteraceae</taxon>
        <taxon>Asteroideae</taxon>
        <taxon>Anthemideae</taxon>
        <taxon>Anthemidinae</taxon>
        <taxon>Tanacetum</taxon>
    </lineage>
</organism>
<evidence type="ECO:0000313" key="2">
    <source>
        <dbReference type="EMBL" id="GEU80293.1"/>
    </source>
</evidence>
<proteinExistence type="predicted"/>
<feature type="region of interest" description="Disordered" evidence="1">
    <location>
        <begin position="106"/>
        <end position="154"/>
    </location>
</feature>
<comment type="caution">
    <text evidence="2">The sequence shown here is derived from an EMBL/GenBank/DDBJ whole genome shotgun (WGS) entry which is preliminary data.</text>
</comment>
<dbReference type="EMBL" id="BKCJ010008049">
    <property type="protein sequence ID" value="GEU80293.1"/>
    <property type="molecule type" value="Genomic_DNA"/>
</dbReference>
<feature type="compositionally biased region" description="Polar residues" evidence="1">
    <location>
        <begin position="478"/>
        <end position="494"/>
    </location>
</feature>
<feature type="non-terminal residue" evidence="2">
    <location>
        <position position="837"/>
    </location>
</feature>
<feature type="region of interest" description="Disordered" evidence="1">
    <location>
        <begin position="288"/>
        <end position="330"/>
    </location>
</feature>
<protein>
    <submittedName>
        <fullName evidence="2">Uncharacterized protein</fullName>
    </submittedName>
</protein>
<accession>A0A6L2N2I0</accession>
<reference evidence="2" key="1">
    <citation type="journal article" date="2019" name="Sci. Rep.">
        <title>Draft genome of Tanacetum cinerariifolium, the natural source of mosquito coil.</title>
        <authorList>
            <person name="Yamashiro T."/>
            <person name="Shiraishi A."/>
            <person name="Satake H."/>
            <person name="Nakayama K."/>
        </authorList>
    </citation>
    <scope>NUCLEOTIDE SEQUENCE</scope>
</reference>
<dbReference type="AlphaFoldDB" id="A0A6L2N2I0"/>
<gene>
    <name evidence="2" type="ORF">Tci_052271</name>
</gene>
<feature type="compositionally biased region" description="Basic and acidic residues" evidence="1">
    <location>
        <begin position="298"/>
        <end position="313"/>
    </location>
</feature>
<name>A0A6L2N2I0_TANCI</name>
<sequence length="837" mass="94380">MAQLPMKSKAELCLINVRFPPNKSNVRIDPEETQDKPILELCKGERKPIIGMPIPEALLSIELKESQKDAAITQSQALTADDNFLSYYDEALEYAKQAIIEGFKNQEKERRTKHQHGESSGAVLESPNHNSSSNDSSDDQGNKQGTRATNKISLIPSPSVTTTLAEDVSWYWNEPPKIQMTEVLNELVYTEATTMMIAPVLDTIHEEEQVASTPPRLTNLEQKNYDDIIEELIQEIVLNAVKNQLPKLLPNIISDALKKNPVNEPRSKSATIVDPSVSMQIDELDARFESTRSSQGKRIHDGQDDPNNREGEKKKKRRHKDAGKRMNQDRMDEQIHEAQEAQTNEISGMAQFQKDLSKPLPLTGPPGKKRIPVSGSTKAILDLSPIMKSTPSSTSEAFNVSKFLRNSGNYISYTMSKGKSEEGLVANSFDWDDKAFMAIVEDEPFVGKADASSNKKADSSVEELLLTLMNKVKGLKVHNTSPSDNSASVSQTGSIPHEPIECDKKTSSSKKLRVAIQRSSEPTERLKKLVSQLELLGEKLSHEIVNQKLLRSLSLEWNTHAIVWRNKADLDTMSINDLYNNLKVYEPEVKGIQPNSPQLVHEDLEQIYLDDMEEMDLRLQMAMLTIRARRFLKKTGRKLTVNGNKTLGFDMSKVESYNFHKRGQFAKECRSLRYQDNNHKESTRRSVSMETPASIALVSCDECQIVDNCKKGLGYESYNAVSPPYIRNFMPPKHDLFYTGLDEFAVKHVVENKSSKEETKAVRNNTDAPIIEEWVSDDEEENVIQPMIEKKTDKGVIDSGCSRHMTWNISYLADYEEIDREYVAFGGNPKRGKITGK</sequence>
<evidence type="ECO:0000256" key="1">
    <source>
        <dbReference type="SAM" id="MobiDB-lite"/>
    </source>
</evidence>
<feature type="region of interest" description="Disordered" evidence="1">
    <location>
        <begin position="477"/>
        <end position="506"/>
    </location>
</feature>
<feature type="compositionally biased region" description="Polar residues" evidence="1">
    <location>
        <begin position="142"/>
        <end position="154"/>
    </location>
</feature>
<feature type="compositionally biased region" description="Low complexity" evidence="1">
    <location>
        <begin position="126"/>
        <end position="135"/>
    </location>
</feature>